<protein>
    <recommendedName>
        <fullName evidence="2">CN hydrolase domain-containing protein</fullName>
    </recommendedName>
</protein>
<evidence type="ECO:0000256" key="1">
    <source>
        <dbReference type="SAM" id="MobiDB-lite"/>
    </source>
</evidence>
<proteinExistence type="predicted"/>
<dbReference type="SUPFAM" id="SSF56317">
    <property type="entry name" value="Carbon-nitrogen hydrolase"/>
    <property type="match status" value="1"/>
</dbReference>
<sequence length="1072" mass="117572">MKIACLQFAPQVGDVDNNLNRADAVLNRAKAEDLEGLDLLVLPELAFSGYNYSSLQHISAYLEPPGSGISSLWARTTALKHDCVVIVGYPEKVDITAKWPASPEYYNSALIVNGDGETIGNYRKSFLYHTDETWALEGREGFFEGNLPRLGNVALGICMDINPYKFESKWDTFEFGFHILEVQANVVILTMAWHTNQDISIFSRRPQEPDLETLVYWVQRLEPLIKAESEQEVIVIFCNRSGIEDDVMYTGTSAVLGVRGGEVFVYGLLGRGVKELLVVDTSSPPISKLTSADGVEAENSYVEETAADVGAHEQSSFSHKPQTSTTELLIDLGEPEDEGGLGIFSPVSPTSPMWPSAAPQMEEVIISPRSPIRLQIPVRSFSNGQTSIDGAIMQDTVLESLDGTNLPSPIQTRALPKLVIPSSPWRFHKKASPHPWHQPSGSQSHVLNGRVAMTPITAFDTDSAPQSAMMSPGAGAHQSFFWRQPRATTSAVAAPTRVREVVQESKRVPSRSVERRYRAVYSPDSPKALIFEKDIPDAKDTKYVKGEESGQPRQKGESRETDAEAEHETEHETEAEDEQEGEGKRNQDEDEDEDEDTKASRTADWGDLAIVLEGLRAVEERRPGSAFSDVPRSYSPAQSPCPDRPCSPKSLNVSRNTSRSQLLHLTDPVSREREASISRGSIPIVASPSIFDNPDYYFQSIPIAASPSVFRRDPYDLSPVGTARPSSRMGHRLGGKPPSAIRRSSLVGSDGRSKSLPGVQEAQHKLRSSSMAGYPDQNDGRRPRSLLRHSISNTDGAESEIEDYEDTATSKRPGHNRRASSTDPRPRNVSRGRQPGARGTSVERSNSVGETRTQVSRRRSVQKRTPSMQQPKYEISLPYDISAGGQEIRNVRLDSQDSDDEIIANITRIAPSCPHHGVNSPRPGIHNREHDHIHTDNEIIHRGPAKGQGGERRERVAQPGSGKGNRYDISLLPFTNPPLIRALNANGNSVVNGSGDLLSASSSVEADNSPGPLTPKFEMTTPEPMILVPRSSVMGSISPEIKSSMMDAFGAQALKSRDDLMGAPQIGPNITW</sequence>
<gene>
    <name evidence="3" type="ORF">B0H67DRAFT_643250</name>
</gene>
<keyword evidence="4" id="KW-1185">Reference proteome</keyword>
<dbReference type="Gene3D" id="3.60.110.10">
    <property type="entry name" value="Carbon-nitrogen hydrolase"/>
    <property type="match status" value="1"/>
</dbReference>
<organism evidence="3 4">
    <name type="scientific">Lasiosphaeris hirsuta</name>
    <dbReference type="NCBI Taxonomy" id="260670"/>
    <lineage>
        <taxon>Eukaryota</taxon>
        <taxon>Fungi</taxon>
        <taxon>Dikarya</taxon>
        <taxon>Ascomycota</taxon>
        <taxon>Pezizomycotina</taxon>
        <taxon>Sordariomycetes</taxon>
        <taxon>Sordariomycetidae</taxon>
        <taxon>Sordariales</taxon>
        <taxon>Lasiosphaeriaceae</taxon>
        <taxon>Lasiosphaeris</taxon>
    </lineage>
</organism>
<dbReference type="GO" id="GO:0070773">
    <property type="term" value="F:protein-N-terminal glutamine amidohydrolase activity"/>
    <property type="evidence" value="ECO:0007669"/>
    <property type="project" value="InterPro"/>
</dbReference>
<dbReference type="InterPro" id="IPR039703">
    <property type="entry name" value="Nta1"/>
</dbReference>
<feature type="domain" description="CN hydrolase" evidence="2">
    <location>
        <begin position="1"/>
        <end position="283"/>
    </location>
</feature>
<feature type="region of interest" description="Disordered" evidence="1">
    <location>
        <begin position="621"/>
        <end position="659"/>
    </location>
</feature>
<feature type="compositionally biased region" description="Basic and acidic residues" evidence="1">
    <location>
        <begin position="542"/>
        <end position="572"/>
    </location>
</feature>
<dbReference type="CDD" id="cd07566">
    <property type="entry name" value="ScNTA1_like"/>
    <property type="match status" value="1"/>
</dbReference>
<feature type="compositionally biased region" description="Polar residues" evidence="1">
    <location>
        <begin position="842"/>
        <end position="854"/>
    </location>
</feature>
<dbReference type="PROSITE" id="PS50263">
    <property type="entry name" value="CN_HYDROLASE"/>
    <property type="match status" value="1"/>
</dbReference>
<feature type="compositionally biased region" description="Acidic residues" evidence="1">
    <location>
        <begin position="797"/>
        <end position="806"/>
    </location>
</feature>
<name>A0AA40AQ61_9PEZI</name>
<feature type="compositionally biased region" description="Polar residues" evidence="1">
    <location>
        <begin position="649"/>
        <end position="659"/>
    </location>
</feature>
<dbReference type="PANTHER" id="PTHR11750:SF26">
    <property type="entry name" value="PROTEIN N-TERMINAL AMIDASE"/>
    <property type="match status" value="1"/>
</dbReference>
<dbReference type="Proteomes" id="UP001172102">
    <property type="component" value="Unassembled WGS sequence"/>
</dbReference>
<feature type="compositionally biased region" description="Basic and acidic residues" evidence="1">
    <location>
        <begin position="497"/>
        <end position="514"/>
    </location>
</feature>
<evidence type="ECO:0000313" key="4">
    <source>
        <dbReference type="Proteomes" id="UP001172102"/>
    </source>
</evidence>
<feature type="region of interest" description="Disordered" evidence="1">
    <location>
        <begin position="542"/>
        <end position="605"/>
    </location>
</feature>
<dbReference type="EMBL" id="JAUKUA010000003">
    <property type="protein sequence ID" value="KAK0719950.1"/>
    <property type="molecule type" value="Genomic_DNA"/>
</dbReference>
<dbReference type="AlphaFoldDB" id="A0AA40AQ61"/>
<evidence type="ECO:0000259" key="2">
    <source>
        <dbReference type="PROSITE" id="PS50263"/>
    </source>
</evidence>
<dbReference type="GO" id="GO:0030163">
    <property type="term" value="P:protein catabolic process"/>
    <property type="evidence" value="ECO:0007669"/>
    <property type="project" value="TreeGrafter"/>
</dbReference>
<dbReference type="PANTHER" id="PTHR11750">
    <property type="entry name" value="PROTEIN N-TERMINAL AMIDASE"/>
    <property type="match status" value="1"/>
</dbReference>
<feature type="region of interest" description="Disordered" evidence="1">
    <location>
        <begin position="941"/>
        <end position="968"/>
    </location>
</feature>
<reference evidence="3" key="1">
    <citation type="submission" date="2023-06" db="EMBL/GenBank/DDBJ databases">
        <title>Genome-scale phylogeny and comparative genomics of the fungal order Sordariales.</title>
        <authorList>
            <consortium name="Lawrence Berkeley National Laboratory"/>
            <person name="Hensen N."/>
            <person name="Bonometti L."/>
            <person name="Westerberg I."/>
            <person name="Brannstrom I.O."/>
            <person name="Guillou S."/>
            <person name="Cros-Aarteil S."/>
            <person name="Calhoun S."/>
            <person name="Haridas S."/>
            <person name="Kuo A."/>
            <person name="Mondo S."/>
            <person name="Pangilinan J."/>
            <person name="Riley R."/>
            <person name="Labutti K."/>
            <person name="Andreopoulos B."/>
            <person name="Lipzen A."/>
            <person name="Chen C."/>
            <person name="Yanf M."/>
            <person name="Daum C."/>
            <person name="Ng V."/>
            <person name="Clum A."/>
            <person name="Steindorff A."/>
            <person name="Ohm R."/>
            <person name="Martin F."/>
            <person name="Silar P."/>
            <person name="Natvig D."/>
            <person name="Lalanne C."/>
            <person name="Gautier V."/>
            <person name="Ament-Velasquez S.L."/>
            <person name="Kruys A."/>
            <person name="Hutchinson M.I."/>
            <person name="Powell A.J."/>
            <person name="Barry K."/>
            <person name="Miller A.N."/>
            <person name="Grigoriev I.V."/>
            <person name="Debuchy R."/>
            <person name="Gladieux P."/>
            <person name="Thoren M.H."/>
            <person name="Johannesson H."/>
        </authorList>
    </citation>
    <scope>NUCLEOTIDE SEQUENCE</scope>
    <source>
        <strain evidence="3">SMH4607-1</strain>
    </source>
</reference>
<feature type="region of interest" description="Disordered" evidence="1">
    <location>
        <begin position="488"/>
        <end position="514"/>
    </location>
</feature>
<accession>A0AA40AQ61</accession>
<comment type="caution">
    <text evidence="3">The sequence shown here is derived from an EMBL/GenBank/DDBJ whole genome shotgun (WGS) entry which is preliminary data.</text>
</comment>
<dbReference type="InterPro" id="IPR003010">
    <property type="entry name" value="C-N_Hydrolase"/>
</dbReference>
<evidence type="ECO:0000313" key="3">
    <source>
        <dbReference type="EMBL" id="KAK0719950.1"/>
    </source>
</evidence>
<feature type="region of interest" description="Disordered" evidence="1">
    <location>
        <begin position="711"/>
        <end position="871"/>
    </location>
</feature>
<dbReference type="GO" id="GO:0008418">
    <property type="term" value="F:protein-N-terminal asparagine amidohydrolase activity"/>
    <property type="evidence" value="ECO:0007669"/>
    <property type="project" value="InterPro"/>
</dbReference>
<dbReference type="Pfam" id="PF00795">
    <property type="entry name" value="CN_hydrolase"/>
    <property type="match status" value="1"/>
</dbReference>
<dbReference type="InterPro" id="IPR036526">
    <property type="entry name" value="C-N_Hydrolase_sf"/>
</dbReference>